<accession>A0A0G4L167</accession>
<gene>
    <name evidence="3" type="ORF">BN1723_010655</name>
</gene>
<evidence type="ECO:0000256" key="1">
    <source>
        <dbReference type="SAM" id="Coils"/>
    </source>
</evidence>
<feature type="region of interest" description="Disordered" evidence="2">
    <location>
        <begin position="779"/>
        <end position="843"/>
    </location>
</feature>
<feature type="coiled-coil region" evidence="1">
    <location>
        <begin position="141"/>
        <end position="204"/>
    </location>
</feature>
<dbReference type="PANTHER" id="PTHR23159:SF31">
    <property type="entry name" value="CENTROSOME-ASSOCIATED PROTEIN CEP250 ISOFORM X1"/>
    <property type="match status" value="1"/>
</dbReference>
<dbReference type="PANTHER" id="PTHR23159">
    <property type="entry name" value="CENTROSOMAL PROTEIN 2"/>
    <property type="match status" value="1"/>
</dbReference>
<proteinExistence type="predicted"/>
<keyword evidence="1" id="KW-0175">Coiled coil</keyword>
<feature type="coiled-coil region" evidence="1">
    <location>
        <begin position="738"/>
        <end position="769"/>
    </location>
</feature>
<dbReference type="EMBL" id="CVQI01006002">
    <property type="protein sequence ID" value="CRK15425.1"/>
    <property type="molecule type" value="Genomic_DNA"/>
</dbReference>
<feature type="coiled-coil region" evidence="1">
    <location>
        <begin position="442"/>
        <end position="645"/>
    </location>
</feature>
<name>A0A0G4L167_VERLO</name>
<dbReference type="Gene3D" id="1.10.287.1490">
    <property type="match status" value="1"/>
</dbReference>
<evidence type="ECO:0000313" key="3">
    <source>
        <dbReference type="EMBL" id="CRK15425.1"/>
    </source>
</evidence>
<evidence type="ECO:0000256" key="2">
    <source>
        <dbReference type="SAM" id="MobiDB-lite"/>
    </source>
</evidence>
<feature type="compositionally biased region" description="Low complexity" evidence="2">
    <location>
        <begin position="94"/>
        <end position="108"/>
    </location>
</feature>
<reference evidence="4" key="1">
    <citation type="submission" date="2015-05" db="EMBL/GenBank/DDBJ databases">
        <authorList>
            <person name="Fogelqvist Johan"/>
        </authorList>
    </citation>
    <scope>NUCLEOTIDE SEQUENCE [LARGE SCALE GENOMIC DNA]</scope>
</reference>
<organism evidence="3 4">
    <name type="scientific">Verticillium longisporum</name>
    <name type="common">Verticillium dahliae var. longisporum</name>
    <dbReference type="NCBI Taxonomy" id="100787"/>
    <lineage>
        <taxon>Eukaryota</taxon>
        <taxon>Fungi</taxon>
        <taxon>Dikarya</taxon>
        <taxon>Ascomycota</taxon>
        <taxon>Pezizomycotina</taxon>
        <taxon>Sordariomycetes</taxon>
        <taxon>Hypocreomycetidae</taxon>
        <taxon>Glomerellales</taxon>
        <taxon>Plectosphaerellaceae</taxon>
        <taxon>Verticillium</taxon>
    </lineage>
</organism>
<feature type="compositionally biased region" description="Low complexity" evidence="2">
    <location>
        <begin position="54"/>
        <end position="63"/>
    </location>
</feature>
<dbReference type="AlphaFoldDB" id="A0A0G4L167"/>
<sequence>MDSDLPIALRRTRRSTAGPRAVNGPSERSSTAKSPHKAKRRVRFSDPGPILTHASASSSSSSSTGLTPMIRRTSLARGVTPAKRRHSTPARTTASGSGLGPAASSPLAREVHFEPLRQVLDGRVQRRLRRNGLSEEMNAIHDEKKAAARAADAEIARLRAELREKDAEIYQLQNATIVLDTDRIWALEKELDDLKDQLDNKTVENSRTYAWTLAAKDPFADDCLDSLTDDDDRFGDVTMAELACSTPTRARSSFPTPPLTSPALPKTPSAWRARVVQPPTPDSRDAGVQVSLLDPAKQYLEDQVDSMRREMLKLTATLESYTALTSRLTCRLSAFSPPESPATPADQSTHHEPPAAPTDHPLEAQLAHLLRTTADRSAALITLTSSISSLGFPGSDAAEIVASLSSAFRTARLELEYLTPGEIALPLSAHGAEVLDLLLTRLRALATKAREADDLVDEYHEQELSLRKQLAARVEAMDQLAAELAAAQTALADADDLRVGNERLRGAAEGYRRDVAELETLVERVDGERAEAVEAKTAQEEAVSALEARLAAAVDEMEALSDRVEAVTAAKAREVAALNRQAGKALAVRDARVAELREEVERVNGALRGAYETIKDLRVDKAGVERDLAREKERAEGVIDAMRAELERVVSASREMLSQQPAEGGDGEAQGVLSSPLKGGMEALSDRVEAVTAAKAREVAALNRQAGKALAVRDARVAELRDEVERVNGALRGAYETIKDLRVDKAGVERDLAREKERAEGVIDAMRAELERVVSASREMLSQQPAEGGDGKEQGVLSSPLKGGVDGRRGSLLSGDLARRASGRKRRRYDSGMGLLDEDEVDI</sequence>
<dbReference type="Proteomes" id="UP000045706">
    <property type="component" value="Unassembled WGS sequence"/>
</dbReference>
<evidence type="ECO:0000313" key="4">
    <source>
        <dbReference type="Proteomes" id="UP000045706"/>
    </source>
</evidence>
<feature type="region of interest" description="Disordered" evidence="2">
    <location>
        <begin position="1"/>
        <end position="109"/>
    </location>
</feature>
<protein>
    <submittedName>
        <fullName evidence="3">Uncharacterized protein</fullName>
    </submittedName>
</protein>
<feature type="region of interest" description="Disordered" evidence="2">
    <location>
        <begin position="334"/>
        <end position="359"/>
    </location>
</feature>